<dbReference type="EMBL" id="JBHSXS010000002">
    <property type="protein sequence ID" value="MFC6879330.1"/>
    <property type="molecule type" value="Genomic_DNA"/>
</dbReference>
<proteinExistence type="predicted"/>
<organism evidence="2 3">
    <name type="scientific">Actinomadura yumaensis</name>
    <dbReference type="NCBI Taxonomy" id="111807"/>
    <lineage>
        <taxon>Bacteria</taxon>
        <taxon>Bacillati</taxon>
        <taxon>Actinomycetota</taxon>
        <taxon>Actinomycetes</taxon>
        <taxon>Streptosporangiales</taxon>
        <taxon>Thermomonosporaceae</taxon>
        <taxon>Actinomadura</taxon>
    </lineage>
</organism>
<name>A0ABW2CEB6_9ACTN</name>
<dbReference type="RefSeq" id="WP_160823972.1">
    <property type="nucleotide sequence ID" value="NZ_JBHSXS010000002.1"/>
</dbReference>
<evidence type="ECO:0000313" key="3">
    <source>
        <dbReference type="Proteomes" id="UP001596380"/>
    </source>
</evidence>
<protein>
    <submittedName>
        <fullName evidence="2">Zn-ribbon domain-containing OB-fold protein</fullName>
    </submittedName>
</protein>
<sequence length="94" mass="10269">MTYEVPTDEVTAPWWDATREKRMTVQRRLEWGHRQHCPRALCTGCGGAELDSAEVSGTGTVDSCTVVRRPTAATCPSSPRSERSNSHSTTSNGC</sequence>
<evidence type="ECO:0000256" key="1">
    <source>
        <dbReference type="SAM" id="MobiDB-lite"/>
    </source>
</evidence>
<dbReference type="Proteomes" id="UP001596380">
    <property type="component" value="Unassembled WGS sequence"/>
</dbReference>
<accession>A0ABW2CEB6</accession>
<comment type="caution">
    <text evidence="2">The sequence shown here is derived from an EMBL/GenBank/DDBJ whole genome shotgun (WGS) entry which is preliminary data.</text>
</comment>
<gene>
    <name evidence="2" type="ORF">ACFQKB_06075</name>
</gene>
<dbReference type="SUPFAM" id="SSF50249">
    <property type="entry name" value="Nucleic acid-binding proteins"/>
    <property type="match status" value="1"/>
</dbReference>
<reference evidence="3" key="1">
    <citation type="journal article" date="2019" name="Int. J. Syst. Evol. Microbiol.">
        <title>The Global Catalogue of Microorganisms (GCM) 10K type strain sequencing project: providing services to taxonomists for standard genome sequencing and annotation.</title>
        <authorList>
            <consortium name="The Broad Institute Genomics Platform"/>
            <consortium name="The Broad Institute Genome Sequencing Center for Infectious Disease"/>
            <person name="Wu L."/>
            <person name="Ma J."/>
        </authorList>
    </citation>
    <scope>NUCLEOTIDE SEQUENCE [LARGE SCALE GENOMIC DNA]</scope>
    <source>
        <strain evidence="3">JCM 3369</strain>
    </source>
</reference>
<evidence type="ECO:0000313" key="2">
    <source>
        <dbReference type="EMBL" id="MFC6879330.1"/>
    </source>
</evidence>
<feature type="region of interest" description="Disordered" evidence="1">
    <location>
        <begin position="71"/>
        <end position="94"/>
    </location>
</feature>
<dbReference type="InterPro" id="IPR012340">
    <property type="entry name" value="NA-bd_OB-fold"/>
</dbReference>
<keyword evidence="3" id="KW-1185">Reference proteome</keyword>